<evidence type="ECO:0000256" key="3">
    <source>
        <dbReference type="ARBA" id="ARBA00023319"/>
    </source>
</evidence>
<keyword evidence="1 6" id="KW-0732">Signal</keyword>
<dbReference type="OMA" id="YEELNIN"/>
<dbReference type="Ensembl" id="ENSSSCT00000054174.1">
    <property type="protein sequence ID" value="ENSSSCP00000043861.1"/>
    <property type="gene ID" value="ENSSSCG00000033933.1"/>
</dbReference>
<dbReference type="InParanoid" id="A0A287AIY8"/>
<protein>
    <submittedName>
        <fullName evidence="8">Killer cell immunoglobulin-like receptor, two domains, long cytoplasmic tail, 1</fullName>
    </submittedName>
</protein>
<dbReference type="Gene3D" id="2.60.40.10">
    <property type="entry name" value="Immunoglobulins"/>
    <property type="match status" value="2"/>
</dbReference>
<dbReference type="ExpressionAtlas" id="A0A287AIY8">
    <property type="expression patterns" value="differential"/>
</dbReference>
<dbReference type="AlphaFoldDB" id="A0A287AIY8"/>
<dbReference type="PaxDb" id="9823-ENSSSCP00000024758"/>
<dbReference type="Reactome" id="R-SSC-198933">
    <property type="pathway name" value="Immunoregulatory interactions between a Lymphoid and a non-Lymphoid cell"/>
</dbReference>
<evidence type="ECO:0000313" key="9">
    <source>
        <dbReference type="Proteomes" id="UP000008227"/>
    </source>
</evidence>
<dbReference type="InterPro" id="IPR050412">
    <property type="entry name" value="Ig-like_Receptors_ImmuneReg"/>
</dbReference>
<dbReference type="Pfam" id="PF00047">
    <property type="entry name" value="ig"/>
    <property type="match status" value="2"/>
</dbReference>
<keyword evidence="5" id="KW-0812">Transmembrane</keyword>
<evidence type="ECO:0000256" key="4">
    <source>
        <dbReference type="SAM" id="MobiDB-lite"/>
    </source>
</evidence>
<dbReference type="KEGG" id="ssc:100127456"/>
<keyword evidence="2" id="KW-1015">Disulfide bond</keyword>
<dbReference type="GeneTree" id="ENSGT01150000286974"/>
<dbReference type="Proteomes" id="UP000008227">
    <property type="component" value="Chromosome 6"/>
</dbReference>
<organism evidence="8 9">
    <name type="scientific">Sus scrofa</name>
    <name type="common">Pig</name>
    <dbReference type="NCBI Taxonomy" id="9823"/>
    <lineage>
        <taxon>Eukaryota</taxon>
        <taxon>Metazoa</taxon>
        <taxon>Chordata</taxon>
        <taxon>Craniata</taxon>
        <taxon>Vertebrata</taxon>
        <taxon>Euteleostomi</taxon>
        <taxon>Mammalia</taxon>
        <taxon>Eutheria</taxon>
        <taxon>Laurasiatheria</taxon>
        <taxon>Artiodactyla</taxon>
        <taxon>Suina</taxon>
        <taxon>Suidae</taxon>
        <taxon>Sus</taxon>
    </lineage>
</organism>
<dbReference type="SUPFAM" id="SSF48726">
    <property type="entry name" value="Immunoglobulin"/>
    <property type="match status" value="2"/>
</dbReference>
<dbReference type="CTD" id="3802"/>
<keyword evidence="9" id="KW-1185">Reference proteome</keyword>
<evidence type="ECO:0000256" key="5">
    <source>
        <dbReference type="SAM" id="Phobius"/>
    </source>
</evidence>
<evidence type="ECO:0000256" key="2">
    <source>
        <dbReference type="ARBA" id="ARBA00023157"/>
    </source>
</evidence>
<gene>
    <name evidence="8" type="primary">KIR2DL1</name>
</gene>
<dbReference type="InterPro" id="IPR013151">
    <property type="entry name" value="Immunoglobulin_dom"/>
</dbReference>
<dbReference type="GeneID" id="100127456"/>
<dbReference type="InterPro" id="IPR003599">
    <property type="entry name" value="Ig_sub"/>
</dbReference>
<name>A0A287AIY8_PIG</name>
<reference evidence="8" key="3">
    <citation type="submission" date="2025-08" db="UniProtKB">
        <authorList>
            <consortium name="Ensembl"/>
        </authorList>
    </citation>
    <scope>IDENTIFICATION</scope>
</reference>
<dbReference type="STRING" id="9823.ENSSSCP00000043861"/>
<dbReference type="SMART" id="SM00409">
    <property type="entry name" value="IG"/>
    <property type="match status" value="2"/>
</dbReference>
<dbReference type="SMR" id="A0A287AIY8"/>
<evidence type="ECO:0000259" key="7">
    <source>
        <dbReference type="PROSITE" id="PS50835"/>
    </source>
</evidence>
<reference evidence="8" key="4">
    <citation type="submission" date="2025-09" db="UniProtKB">
        <authorList>
            <consortium name="Ensembl"/>
        </authorList>
    </citation>
    <scope>IDENTIFICATION</scope>
</reference>
<dbReference type="InterPro" id="IPR007110">
    <property type="entry name" value="Ig-like_dom"/>
</dbReference>
<proteinExistence type="predicted"/>
<feature type="transmembrane region" description="Helical" evidence="5">
    <location>
        <begin position="244"/>
        <end position="265"/>
    </location>
</feature>
<sequence>MTLRIISLACLGFFLIQRIWAQEGGQDKSYLSAWPSPVVSQGQHVTLQCHSHLRFDKFRLYKDDGAHVPELQNVIFRSSFLMGPVTAAHAGTYRCHGYHRDSPSAWSTPSDPLEIVVTGLYQKPSLSAQGGPWVRSGENVTLSCSSESSFDMYHLLRERKNYGWWLTGAQSHSGVAQADFYLGPGTPAHSGIYRCYGSFNHSPYRWSDVSDPLSLSVIGNSSSHQPLHPRPGSSTDNPSHLHGLAGSSGAIICFVILLFILIHCWHHAKKNGAKMDREPEVDRTVNTEDPEGEEPREVTYTEVDHWIFTQKKITPASQSPKEPSTDTSVYMDLATC</sequence>
<dbReference type="InterPro" id="IPR013783">
    <property type="entry name" value="Ig-like_fold"/>
</dbReference>
<feature type="region of interest" description="Disordered" evidence="4">
    <location>
        <begin position="220"/>
        <end position="241"/>
    </location>
</feature>
<dbReference type="PANTHER" id="PTHR11738:SF192">
    <property type="entry name" value="KILLER CELL IMMUNOGLOBULIN-LIKE RECEPTOR-LIKE PROTEIN KIR3DX1-RELATED"/>
    <property type="match status" value="1"/>
</dbReference>
<reference evidence="8" key="2">
    <citation type="journal article" date="2020" name="Gigascience">
        <title>An improved pig reference genome sequence to enable pig genetics and genomics research.</title>
        <authorList>
            <person name="Warr A."/>
            <person name="Affara N."/>
            <person name="Aken B."/>
            <person name="Beiki H."/>
            <person name="Bickhart D.M."/>
            <person name="Billis K."/>
            <person name="Chow W."/>
            <person name="Eory L."/>
            <person name="Finlayson H.A."/>
            <person name="Flicek P."/>
            <person name="Giron C.G."/>
            <person name="Griffin D.K."/>
            <person name="Hall R."/>
            <person name="Hannum G."/>
            <person name="Hourlier T."/>
            <person name="Howe K."/>
            <person name="Hume D.A."/>
            <person name="Izuogu O."/>
            <person name="Kim K."/>
            <person name="Koren S."/>
            <person name="Liu H."/>
            <person name="Manchanda N."/>
            <person name="Martin F.J."/>
            <person name="Nonneman D.J."/>
            <person name="O'Connor R.E."/>
            <person name="Phillippy A.M."/>
            <person name="Rohrer G.A."/>
            <person name="Rosen B.D."/>
            <person name="Rund L.A."/>
            <person name="Sargent C.A."/>
            <person name="Schook L.B."/>
            <person name="Schroeder S.G."/>
            <person name="Schwartz A.S."/>
            <person name="Skinner B.M."/>
            <person name="Talbot R."/>
            <person name="Tseng E."/>
            <person name="Tuggle C.K."/>
            <person name="Watson M."/>
            <person name="Smith T.P.L."/>
            <person name="Archibald A.L."/>
        </authorList>
    </citation>
    <scope>NUCLEOTIDE SEQUENCE [LARGE SCALE GENOMIC DNA]</scope>
    <source>
        <strain evidence="8">Duroc</strain>
    </source>
</reference>
<dbReference type="Bgee" id="ENSSSCG00000033933">
    <property type="expression patterns" value="Expressed in testis and 1 other cell type or tissue"/>
</dbReference>
<feature type="domain" description="Ig-like" evidence="7">
    <location>
        <begin position="124"/>
        <end position="195"/>
    </location>
</feature>
<dbReference type="Reactome" id="R-SSC-2172127">
    <property type="pathway name" value="DAP12 interactions"/>
</dbReference>
<keyword evidence="5" id="KW-0472">Membrane</keyword>
<dbReference type="eggNOG" id="ENOG502RU21">
    <property type="taxonomic scope" value="Eukaryota"/>
</dbReference>
<keyword evidence="3" id="KW-0393">Immunoglobulin domain</keyword>
<evidence type="ECO:0000256" key="1">
    <source>
        <dbReference type="ARBA" id="ARBA00022729"/>
    </source>
</evidence>
<feature type="chain" id="PRO_5011460102" evidence="6">
    <location>
        <begin position="22"/>
        <end position="336"/>
    </location>
</feature>
<dbReference type="FunFam" id="2.60.40.10:FF:000049">
    <property type="entry name" value="Leukocyte immunoglobulin-like receptor subfamily B member 1"/>
    <property type="match status" value="2"/>
</dbReference>
<keyword evidence="5" id="KW-1133">Transmembrane helix</keyword>
<dbReference type="GlyGen" id="A0A287AIY8">
    <property type="glycosylation" value="1 site"/>
</dbReference>
<dbReference type="PANTHER" id="PTHR11738">
    <property type="entry name" value="MHC CLASS I NK CELL RECEPTOR"/>
    <property type="match status" value="1"/>
</dbReference>
<feature type="region of interest" description="Disordered" evidence="4">
    <location>
        <begin position="273"/>
        <end position="296"/>
    </location>
</feature>
<feature type="compositionally biased region" description="Basic and acidic residues" evidence="4">
    <location>
        <begin position="273"/>
        <end position="286"/>
    </location>
</feature>
<dbReference type="GO" id="GO:0007166">
    <property type="term" value="P:cell surface receptor signaling pathway"/>
    <property type="evidence" value="ECO:0007669"/>
    <property type="project" value="UniProtKB-ARBA"/>
</dbReference>
<dbReference type="FunCoup" id="A0A287AIY8">
    <property type="interactions" value="73"/>
</dbReference>
<evidence type="ECO:0000313" key="8">
    <source>
        <dbReference type="Ensembl" id="ENSSSCP00000043861.1"/>
    </source>
</evidence>
<reference evidence="9" key="1">
    <citation type="submission" date="2009-11" db="EMBL/GenBank/DDBJ databases">
        <authorList>
            <consortium name="Porcine genome sequencing project"/>
        </authorList>
    </citation>
    <scope>NUCLEOTIDE SEQUENCE [LARGE SCALE GENOMIC DNA]</scope>
    <source>
        <strain evidence="9">Duroc</strain>
    </source>
</reference>
<feature type="signal peptide" evidence="6">
    <location>
        <begin position="1"/>
        <end position="21"/>
    </location>
</feature>
<evidence type="ECO:0000256" key="6">
    <source>
        <dbReference type="SAM" id="SignalP"/>
    </source>
</evidence>
<dbReference type="PROSITE" id="PS50835">
    <property type="entry name" value="IG_LIKE"/>
    <property type="match status" value="1"/>
</dbReference>
<dbReference type="OrthoDB" id="9613897at2759"/>
<accession>A0A287AIY8</accession>
<dbReference type="InterPro" id="IPR036179">
    <property type="entry name" value="Ig-like_dom_sf"/>
</dbReference>
<dbReference type="RefSeq" id="NP_001106689.1">
    <property type="nucleotide sequence ID" value="NM_001113218.1"/>
</dbReference>